<evidence type="ECO:0000313" key="4">
    <source>
        <dbReference type="EMBL" id="RMB13414.1"/>
    </source>
</evidence>
<dbReference type="Gene3D" id="1.20.1250.20">
    <property type="entry name" value="MFS general substrate transporter like domains"/>
    <property type="match status" value="2"/>
</dbReference>
<keyword evidence="1" id="KW-0812">Transmembrane</keyword>
<proteinExistence type="predicted"/>
<reference evidence="3 6" key="2">
    <citation type="submission" date="2018-07" db="EMBL/GenBank/DDBJ databases">
        <title>Genome sequences of Haloplanus aerogenes JCM 16430T.</title>
        <authorList>
            <person name="Kim Y.B."/>
            <person name="Roh S.W."/>
        </authorList>
    </citation>
    <scope>NUCLEOTIDE SEQUENCE [LARGE SCALE GENOMIC DNA]</scope>
    <source>
        <strain evidence="3 6">JCM 16430</strain>
    </source>
</reference>
<dbReference type="CDD" id="cd17353">
    <property type="entry name" value="MFS_OFA_like"/>
    <property type="match status" value="1"/>
</dbReference>
<evidence type="ECO:0000259" key="2">
    <source>
        <dbReference type="PROSITE" id="PS50850"/>
    </source>
</evidence>
<sequence>MSPTTTKNRWLIAASAMLIHLSIGSVYAYSVYQRPLQASQGWSIGDVTLGFTVAIFTLGMSTALLGRYVERYGPRVSGTAAAVAFAGGTILAGVAVEAGSHVGFVLTYGILAGVGLGLGYISPISTLVKWFPDRRGLATGLAVMGFGAGALVTGPIANYLIQSTSIPTTFYVLGVGYFVAMAAGAAYLEKPPEGWVPAGIDPDAVVETDSHGVVVATDLEQRTASEAIRTPQFYLVWLIIFINVSAGIMLLSVASNMTQAITGASAGVAATVVGLIGLFNGTGRIVWSSLSDYLGRTTTYAAFFGIQIVAFLALPRITAVPLFAGVLFLVITCYGGGFACLPAYLADLFGTQELGAIHGYTLTAWSMAGVAGPTLVARIVELTGSYELAFYVVAGALCVGLGCVGVLRWRMGVIRQAQLRGTPHGVELSGPDSR</sequence>
<dbReference type="Proteomes" id="UP000282007">
    <property type="component" value="Chromosome"/>
</dbReference>
<dbReference type="OrthoDB" id="359492at2157"/>
<dbReference type="Pfam" id="PF07690">
    <property type="entry name" value="MFS_1"/>
    <property type="match status" value="1"/>
</dbReference>
<dbReference type="AlphaFoldDB" id="A0A3M0CWQ6"/>
<feature type="transmembrane region" description="Helical" evidence="1">
    <location>
        <begin position="320"/>
        <end position="345"/>
    </location>
</feature>
<evidence type="ECO:0000313" key="5">
    <source>
        <dbReference type="Proteomes" id="UP000277326"/>
    </source>
</evidence>
<dbReference type="RefSeq" id="WP_121921329.1">
    <property type="nucleotide sequence ID" value="NZ_CP034145.1"/>
</dbReference>
<name>A0A3M0CWQ6_9EURY</name>
<protein>
    <submittedName>
        <fullName evidence="3 4">MFS transporter</fullName>
    </submittedName>
</protein>
<organism evidence="4 5">
    <name type="scientific">Haloplanus aerogenes</name>
    <dbReference type="NCBI Taxonomy" id="660522"/>
    <lineage>
        <taxon>Archaea</taxon>
        <taxon>Methanobacteriati</taxon>
        <taxon>Methanobacteriota</taxon>
        <taxon>Stenosarchaea group</taxon>
        <taxon>Halobacteria</taxon>
        <taxon>Halobacteriales</taxon>
        <taxon>Haloferacaceae</taxon>
        <taxon>Haloplanus</taxon>
    </lineage>
</organism>
<feature type="transmembrane region" description="Helical" evidence="1">
    <location>
        <begin position="357"/>
        <end position="376"/>
    </location>
</feature>
<dbReference type="GO" id="GO:0022857">
    <property type="term" value="F:transmembrane transporter activity"/>
    <property type="evidence" value="ECO:0007669"/>
    <property type="project" value="InterPro"/>
</dbReference>
<feature type="transmembrane region" description="Helical" evidence="1">
    <location>
        <begin position="293"/>
        <end position="314"/>
    </location>
</feature>
<feature type="transmembrane region" description="Helical" evidence="1">
    <location>
        <begin position="78"/>
        <end position="96"/>
    </location>
</feature>
<feature type="transmembrane region" description="Helical" evidence="1">
    <location>
        <begin position="388"/>
        <end position="407"/>
    </location>
</feature>
<gene>
    <name evidence="4" type="ORF">ATH50_2747</name>
    <name evidence="3" type="ORF">DU502_17650</name>
</gene>
<dbReference type="EMBL" id="CP034145">
    <property type="protein sequence ID" value="AZH27085.1"/>
    <property type="molecule type" value="Genomic_DNA"/>
</dbReference>
<feature type="transmembrane region" description="Helical" evidence="1">
    <location>
        <begin position="102"/>
        <end position="124"/>
    </location>
</feature>
<feature type="transmembrane region" description="Helical" evidence="1">
    <location>
        <begin position="260"/>
        <end position="281"/>
    </location>
</feature>
<dbReference type="Proteomes" id="UP000277326">
    <property type="component" value="Unassembled WGS sequence"/>
</dbReference>
<feature type="domain" description="Major facilitator superfamily (MFS) profile" evidence="2">
    <location>
        <begin position="8"/>
        <end position="412"/>
    </location>
</feature>
<dbReference type="InterPro" id="IPR020846">
    <property type="entry name" value="MFS_dom"/>
</dbReference>
<dbReference type="GeneID" id="38473150"/>
<feature type="transmembrane region" description="Helical" evidence="1">
    <location>
        <begin position="169"/>
        <end position="188"/>
    </location>
</feature>
<evidence type="ECO:0000256" key="1">
    <source>
        <dbReference type="SAM" id="Phobius"/>
    </source>
</evidence>
<dbReference type="PANTHER" id="PTHR11360">
    <property type="entry name" value="MONOCARBOXYLATE TRANSPORTER"/>
    <property type="match status" value="1"/>
</dbReference>
<feature type="transmembrane region" description="Helical" evidence="1">
    <location>
        <begin position="233"/>
        <end position="254"/>
    </location>
</feature>
<dbReference type="EMBL" id="REFS01000005">
    <property type="protein sequence ID" value="RMB13414.1"/>
    <property type="molecule type" value="Genomic_DNA"/>
</dbReference>
<evidence type="ECO:0000313" key="6">
    <source>
        <dbReference type="Proteomes" id="UP000282007"/>
    </source>
</evidence>
<reference evidence="4 5" key="1">
    <citation type="journal article" date="2015" name="Stand. Genomic Sci.">
        <title>Genomic Encyclopedia of Bacterial and Archaeal Type Strains, Phase III: the genomes of soil and plant-associated and newly described type strains.</title>
        <authorList>
            <person name="Whitman W.B."/>
            <person name="Woyke T."/>
            <person name="Klenk H.P."/>
            <person name="Zhou Y."/>
            <person name="Lilburn T.G."/>
            <person name="Beck B.J."/>
            <person name="De Vos P."/>
            <person name="Vandamme P."/>
            <person name="Eisen J.A."/>
            <person name="Garrity G."/>
            <person name="Hugenholtz P."/>
            <person name="Kyrpides N.C."/>
        </authorList>
    </citation>
    <scope>NUCLEOTIDE SEQUENCE [LARGE SCALE GENOMIC DNA]</scope>
    <source>
        <strain evidence="4 5">CGMCC 1.10124</strain>
    </source>
</reference>
<dbReference type="SUPFAM" id="SSF103473">
    <property type="entry name" value="MFS general substrate transporter"/>
    <property type="match status" value="1"/>
</dbReference>
<evidence type="ECO:0000313" key="3">
    <source>
        <dbReference type="EMBL" id="AZH27085.1"/>
    </source>
</evidence>
<accession>A0A3M0CWQ6</accession>
<keyword evidence="6" id="KW-1185">Reference proteome</keyword>
<dbReference type="KEGG" id="haer:DU502_17650"/>
<keyword evidence="1" id="KW-0472">Membrane</keyword>
<dbReference type="InterPro" id="IPR050327">
    <property type="entry name" value="Proton-linked_MCT"/>
</dbReference>
<dbReference type="InterPro" id="IPR036259">
    <property type="entry name" value="MFS_trans_sf"/>
</dbReference>
<keyword evidence="1" id="KW-1133">Transmembrane helix</keyword>
<feature type="transmembrane region" description="Helical" evidence="1">
    <location>
        <begin position="136"/>
        <end position="157"/>
    </location>
</feature>
<reference evidence="4" key="3">
    <citation type="submission" date="2018-10" db="EMBL/GenBank/DDBJ databases">
        <authorList>
            <person name="Whitman W."/>
            <person name="Huntemann M."/>
            <person name="Clum A."/>
            <person name="Pillay M."/>
            <person name="Palaniappan K."/>
            <person name="Varghese N."/>
            <person name="Mikhailova N."/>
            <person name="Stamatis D."/>
            <person name="Reddy T."/>
            <person name="Daum C."/>
            <person name="Shapiro N."/>
            <person name="Ivanova N."/>
            <person name="Kyrpides N."/>
            <person name="Woyke T."/>
        </authorList>
    </citation>
    <scope>NUCLEOTIDE SEQUENCE</scope>
    <source>
        <strain evidence="4">CGMCC 1.10124</strain>
    </source>
</reference>
<feature type="transmembrane region" description="Helical" evidence="1">
    <location>
        <begin position="44"/>
        <end position="66"/>
    </location>
</feature>
<dbReference type="PANTHER" id="PTHR11360:SF317">
    <property type="entry name" value="MAJOR FACILITATOR SUPERFAMILY (MFS) PROFILE DOMAIN-CONTAINING PROTEIN-RELATED"/>
    <property type="match status" value="1"/>
</dbReference>
<dbReference type="PROSITE" id="PS50850">
    <property type="entry name" value="MFS"/>
    <property type="match status" value="1"/>
</dbReference>
<dbReference type="InterPro" id="IPR011701">
    <property type="entry name" value="MFS"/>
</dbReference>